<accession>A0A382A5I3</accession>
<dbReference type="PANTHER" id="PTHR11476:SF7">
    <property type="entry name" value="HISTIDINE--TRNA LIGASE"/>
    <property type="match status" value="1"/>
</dbReference>
<dbReference type="Pfam" id="PF03129">
    <property type="entry name" value="HGTP_anticodon"/>
    <property type="match status" value="1"/>
</dbReference>
<name>A0A382A5I3_9ZZZZ</name>
<keyword evidence="3" id="KW-0436">Ligase</keyword>
<dbReference type="AlphaFoldDB" id="A0A382A5I3"/>
<dbReference type="InterPro" id="IPR015807">
    <property type="entry name" value="His-tRNA-ligase"/>
</dbReference>
<dbReference type="InterPro" id="IPR033656">
    <property type="entry name" value="HisRS_anticodon"/>
</dbReference>
<dbReference type="InterPro" id="IPR036621">
    <property type="entry name" value="Anticodon-bd_dom_sf"/>
</dbReference>
<organism evidence="10">
    <name type="scientific">marine metagenome</name>
    <dbReference type="NCBI Taxonomy" id="408172"/>
    <lineage>
        <taxon>unclassified sequences</taxon>
        <taxon>metagenomes</taxon>
        <taxon>ecological metagenomes</taxon>
    </lineage>
</organism>
<dbReference type="SUPFAM" id="SSF52954">
    <property type="entry name" value="Class II aaRS ABD-related"/>
    <property type="match status" value="1"/>
</dbReference>
<dbReference type="GO" id="GO:0005524">
    <property type="term" value="F:ATP binding"/>
    <property type="evidence" value="ECO:0007669"/>
    <property type="project" value="UniProtKB-KW"/>
</dbReference>
<evidence type="ECO:0000256" key="7">
    <source>
        <dbReference type="ARBA" id="ARBA00023146"/>
    </source>
</evidence>
<dbReference type="PANTHER" id="PTHR11476">
    <property type="entry name" value="HISTIDYL-TRNA SYNTHETASE"/>
    <property type="match status" value="1"/>
</dbReference>
<evidence type="ECO:0000256" key="6">
    <source>
        <dbReference type="ARBA" id="ARBA00022917"/>
    </source>
</evidence>
<dbReference type="Pfam" id="PF13393">
    <property type="entry name" value="tRNA-synt_His"/>
    <property type="match status" value="1"/>
</dbReference>
<comment type="similarity">
    <text evidence="1">Belongs to the class-II aminoacyl-tRNA synthetase family.</text>
</comment>
<dbReference type="CDD" id="cd00859">
    <property type="entry name" value="HisRS_anticodon"/>
    <property type="match status" value="1"/>
</dbReference>
<gene>
    <name evidence="10" type="ORF">METZ01_LOCUS149644</name>
</gene>
<dbReference type="PROSITE" id="PS50862">
    <property type="entry name" value="AA_TRNA_LIGASE_II"/>
    <property type="match status" value="1"/>
</dbReference>
<dbReference type="GO" id="GO:0005737">
    <property type="term" value="C:cytoplasm"/>
    <property type="evidence" value="ECO:0007669"/>
    <property type="project" value="InterPro"/>
</dbReference>
<dbReference type="InterPro" id="IPR006195">
    <property type="entry name" value="aa-tRNA-synth_II"/>
</dbReference>
<dbReference type="InterPro" id="IPR004154">
    <property type="entry name" value="Anticodon-bd"/>
</dbReference>
<proteinExistence type="inferred from homology"/>
<dbReference type="EC" id="6.1.1.21" evidence="2"/>
<protein>
    <recommendedName>
        <fullName evidence="2">histidine--tRNA ligase</fullName>
        <ecNumber evidence="2">6.1.1.21</ecNumber>
    </recommendedName>
</protein>
<dbReference type="EMBL" id="UINC01023994">
    <property type="protein sequence ID" value="SVA96790.1"/>
    <property type="molecule type" value="Genomic_DNA"/>
</dbReference>
<dbReference type="NCBIfam" id="TIGR00442">
    <property type="entry name" value="hisS"/>
    <property type="match status" value="1"/>
</dbReference>
<dbReference type="Gene3D" id="3.40.50.800">
    <property type="entry name" value="Anticodon-binding domain"/>
    <property type="match status" value="1"/>
</dbReference>
<keyword evidence="6" id="KW-0648">Protein biosynthesis</keyword>
<sequence>MNKENKLIPGLPTGFEDRWNKKLSLKKKLIKIIENNFIKYGFDPLETPSFEISENIGSFLANDDANPMSDVFSFNDGDKRITLRYDLSSPLARFVAQNHQELTLPYKRYAIQNVFRNEKAGNARYREFTQADCDIVGNVNPAQANAELCNLIASTLIECNLKKDQFSVNISNRKIVKGLIEELKISDEKQIKVMRAIDKLDKPGFGLKGVESLLKKERVDGSGAITKGADLNDEQASQIINFLKVKDLKELKDNLKNPLSQEGIKELEDLLKILSYGDYFDQIKTNLTIVRGLAYYDGFCVETNLNFKVTNNKGKEVDIGSICSGGQYNELISRFKGVDLPGTGISIGLDRLLFVMMQLDQTKIDEKKPVIVCVMDEKYLSKYYEILKVLRNNNINSEIFLDSKKNLGKQLTYANKRQCPVAVICGENEFKDNTVTLKNLLGVKGENNQSTVAKEKLIDEIKKFI</sequence>
<dbReference type="Gene3D" id="3.30.930.10">
    <property type="entry name" value="Bira Bifunctional Protein, Domain 2"/>
    <property type="match status" value="1"/>
</dbReference>
<keyword evidence="4" id="KW-0547">Nucleotide-binding</keyword>
<reference evidence="10" key="1">
    <citation type="submission" date="2018-05" db="EMBL/GenBank/DDBJ databases">
        <authorList>
            <person name="Lanie J.A."/>
            <person name="Ng W.-L."/>
            <person name="Kazmierczak K.M."/>
            <person name="Andrzejewski T.M."/>
            <person name="Davidsen T.M."/>
            <person name="Wayne K.J."/>
            <person name="Tettelin H."/>
            <person name="Glass J.I."/>
            <person name="Rusch D."/>
            <person name="Podicherti R."/>
            <person name="Tsui H.-C.T."/>
            <person name="Winkler M.E."/>
        </authorList>
    </citation>
    <scope>NUCLEOTIDE SEQUENCE</scope>
</reference>
<comment type="catalytic activity">
    <reaction evidence="8">
        <text>tRNA(His) + L-histidine + ATP = L-histidyl-tRNA(His) + AMP + diphosphate + H(+)</text>
        <dbReference type="Rhea" id="RHEA:17313"/>
        <dbReference type="Rhea" id="RHEA-COMP:9665"/>
        <dbReference type="Rhea" id="RHEA-COMP:9689"/>
        <dbReference type="ChEBI" id="CHEBI:15378"/>
        <dbReference type="ChEBI" id="CHEBI:30616"/>
        <dbReference type="ChEBI" id="CHEBI:33019"/>
        <dbReference type="ChEBI" id="CHEBI:57595"/>
        <dbReference type="ChEBI" id="CHEBI:78442"/>
        <dbReference type="ChEBI" id="CHEBI:78527"/>
        <dbReference type="ChEBI" id="CHEBI:456215"/>
        <dbReference type="EC" id="6.1.1.21"/>
    </reaction>
</comment>
<keyword evidence="5" id="KW-0067">ATP-binding</keyword>
<dbReference type="InterPro" id="IPR045864">
    <property type="entry name" value="aa-tRNA-synth_II/BPL/LPL"/>
</dbReference>
<evidence type="ECO:0000256" key="1">
    <source>
        <dbReference type="ARBA" id="ARBA00008226"/>
    </source>
</evidence>
<evidence type="ECO:0000256" key="5">
    <source>
        <dbReference type="ARBA" id="ARBA00022840"/>
    </source>
</evidence>
<dbReference type="InterPro" id="IPR041715">
    <property type="entry name" value="HisRS-like_core"/>
</dbReference>
<evidence type="ECO:0000256" key="8">
    <source>
        <dbReference type="ARBA" id="ARBA00047639"/>
    </source>
</evidence>
<evidence type="ECO:0000256" key="4">
    <source>
        <dbReference type="ARBA" id="ARBA00022741"/>
    </source>
</evidence>
<evidence type="ECO:0000313" key="10">
    <source>
        <dbReference type="EMBL" id="SVA96790.1"/>
    </source>
</evidence>
<dbReference type="GO" id="GO:0006427">
    <property type="term" value="P:histidyl-tRNA aminoacylation"/>
    <property type="evidence" value="ECO:0007669"/>
    <property type="project" value="InterPro"/>
</dbReference>
<dbReference type="InterPro" id="IPR004516">
    <property type="entry name" value="HisRS/HisZ"/>
</dbReference>
<dbReference type="PIRSF" id="PIRSF001549">
    <property type="entry name" value="His-tRNA_synth"/>
    <property type="match status" value="1"/>
</dbReference>
<dbReference type="SUPFAM" id="SSF55681">
    <property type="entry name" value="Class II aaRS and biotin synthetases"/>
    <property type="match status" value="1"/>
</dbReference>
<feature type="domain" description="Aminoacyl-transfer RNA synthetases class-II family profile" evidence="9">
    <location>
        <begin position="23"/>
        <end position="369"/>
    </location>
</feature>
<evidence type="ECO:0000256" key="3">
    <source>
        <dbReference type="ARBA" id="ARBA00022598"/>
    </source>
</evidence>
<evidence type="ECO:0000256" key="2">
    <source>
        <dbReference type="ARBA" id="ARBA00012815"/>
    </source>
</evidence>
<keyword evidence="7" id="KW-0030">Aminoacyl-tRNA synthetase</keyword>
<dbReference type="GO" id="GO:0004821">
    <property type="term" value="F:histidine-tRNA ligase activity"/>
    <property type="evidence" value="ECO:0007669"/>
    <property type="project" value="UniProtKB-EC"/>
</dbReference>
<dbReference type="CDD" id="cd00773">
    <property type="entry name" value="HisRS-like_core"/>
    <property type="match status" value="1"/>
</dbReference>
<evidence type="ECO:0000259" key="9">
    <source>
        <dbReference type="PROSITE" id="PS50862"/>
    </source>
</evidence>